<reference evidence="3" key="1">
    <citation type="submission" date="2018-11" db="EMBL/GenBank/DDBJ databases">
        <authorList>
            <consortium name="Pathogen Informatics"/>
        </authorList>
    </citation>
    <scope>NUCLEOTIDE SEQUENCE</scope>
</reference>
<name>A0A3S5BAN2_9PLAT</name>
<feature type="domain" description="Neurotransmitter-gated ion-channel transmembrane" evidence="2">
    <location>
        <begin position="68"/>
        <end position="153"/>
    </location>
</feature>
<dbReference type="InterPro" id="IPR006029">
    <property type="entry name" value="Neurotrans-gated_channel_TM"/>
</dbReference>
<evidence type="ECO:0000256" key="1">
    <source>
        <dbReference type="SAM" id="Phobius"/>
    </source>
</evidence>
<dbReference type="SUPFAM" id="SSF90112">
    <property type="entry name" value="Neurotransmitter-gated ion-channel transmembrane pore"/>
    <property type="match status" value="1"/>
</dbReference>
<dbReference type="OrthoDB" id="5975154at2759"/>
<evidence type="ECO:0000313" key="4">
    <source>
        <dbReference type="Proteomes" id="UP000784294"/>
    </source>
</evidence>
<keyword evidence="1" id="KW-1133">Transmembrane helix</keyword>
<feature type="transmembrane region" description="Helical" evidence="1">
    <location>
        <begin position="136"/>
        <end position="153"/>
    </location>
</feature>
<organism evidence="3 4">
    <name type="scientific">Protopolystoma xenopodis</name>
    <dbReference type="NCBI Taxonomy" id="117903"/>
    <lineage>
        <taxon>Eukaryota</taxon>
        <taxon>Metazoa</taxon>
        <taxon>Spiralia</taxon>
        <taxon>Lophotrochozoa</taxon>
        <taxon>Platyhelminthes</taxon>
        <taxon>Monogenea</taxon>
        <taxon>Polyopisthocotylea</taxon>
        <taxon>Polystomatidea</taxon>
        <taxon>Polystomatidae</taxon>
        <taxon>Protopolystoma</taxon>
    </lineage>
</organism>
<dbReference type="AlphaFoldDB" id="A0A3S5BAN2"/>
<dbReference type="Gene3D" id="1.20.58.390">
    <property type="entry name" value="Neurotransmitter-gated ion-channel transmembrane domain"/>
    <property type="match status" value="1"/>
</dbReference>
<protein>
    <recommendedName>
        <fullName evidence="2">Neurotransmitter-gated ion-channel transmembrane domain-containing protein</fullName>
    </recommendedName>
</protein>
<sequence length="167" mass="18515">MTFIYACFAYVLGKLPAEDLQLRPWPSGDGVAFNASGGACVGNGEALDLATTAGTLDLATTAGSGRINSRSPAYRNAGHNQLTPDPRTVRRIQMITRDVMEIVKGIRYLQKTNEAKEKVNKVINEWRAIGMVLDRLFFVIYLFALVISIIFYFPRPEDSSENVIEEP</sequence>
<evidence type="ECO:0000259" key="2">
    <source>
        <dbReference type="Pfam" id="PF02932"/>
    </source>
</evidence>
<proteinExistence type="predicted"/>
<gene>
    <name evidence="3" type="ORF">PXEA_LOCUS34658</name>
</gene>
<keyword evidence="1" id="KW-0472">Membrane</keyword>
<keyword evidence="4" id="KW-1185">Reference proteome</keyword>
<dbReference type="GO" id="GO:0016020">
    <property type="term" value="C:membrane"/>
    <property type="evidence" value="ECO:0007669"/>
    <property type="project" value="InterPro"/>
</dbReference>
<dbReference type="InterPro" id="IPR036719">
    <property type="entry name" value="Neuro-gated_channel_TM_sf"/>
</dbReference>
<dbReference type="EMBL" id="CAAALY010268428">
    <property type="protein sequence ID" value="VEL41218.1"/>
    <property type="molecule type" value="Genomic_DNA"/>
</dbReference>
<comment type="caution">
    <text evidence="3">The sequence shown here is derived from an EMBL/GenBank/DDBJ whole genome shotgun (WGS) entry which is preliminary data.</text>
</comment>
<dbReference type="Proteomes" id="UP000784294">
    <property type="component" value="Unassembled WGS sequence"/>
</dbReference>
<dbReference type="InterPro" id="IPR038050">
    <property type="entry name" value="Neuro_actylchol_rec"/>
</dbReference>
<dbReference type="Pfam" id="PF02932">
    <property type="entry name" value="Neur_chan_memb"/>
    <property type="match status" value="1"/>
</dbReference>
<evidence type="ECO:0000313" key="3">
    <source>
        <dbReference type="EMBL" id="VEL41218.1"/>
    </source>
</evidence>
<dbReference type="GO" id="GO:0006811">
    <property type="term" value="P:monoatomic ion transport"/>
    <property type="evidence" value="ECO:0007669"/>
    <property type="project" value="InterPro"/>
</dbReference>
<keyword evidence="1" id="KW-0812">Transmembrane</keyword>
<accession>A0A3S5BAN2</accession>